<accession>A0ABV7VD80</accession>
<organism evidence="2 3">
    <name type="scientific">Ferrovibrio xuzhouensis</name>
    <dbReference type="NCBI Taxonomy" id="1576914"/>
    <lineage>
        <taxon>Bacteria</taxon>
        <taxon>Pseudomonadati</taxon>
        <taxon>Pseudomonadota</taxon>
        <taxon>Alphaproteobacteria</taxon>
        <taxon>Rhodospirillales</taxon>
        <taxon>Rhodospirillaceae</taxon>
        <taxon>Ferrovibrio</taxon>
    </lineage>
</organism>
<protein>
    <submittedName>
        <fullName evidence="2">SDR family NAD(P)-dependent oxidoreductase</fullName>
        <ecNumber evidence="2">1.1.1.-</ecNumber>
    </submittedName>
</protein>
<dbReference type="EC" id="1.1.1.-" evidence="2"/>
<dbReference type="GO" id="GO:0016491">
    <property type="term" value="F:oxidoreductase activity"/>
    <property type="evidence" value="ECO:0007669"/>
    <property type="project" value="UniProtKB-KW"/>
</dbReference>
<keyword evidence="3" id="KW-1185">Reference proteome</keyword>
<evidence type="ECO:0000313" key="2">
    <source>
        <dbReference type="EMBL" id="MFC3675109.1"/>
    </source>
</evidence>
<keyword evidence="2" id="KW-0560">Oxidoreductase</keyword>
<dbReference type="InterPro" id="IPR036291">
    <property type="entry name" value="NAD(P)-bd_dom_sf"/>
</dbReference>
<dbReference type="PRINTS" id="PR00081">
    <property type="entry name" value="GDHRDH"/>
</dbReference>
<dbReference type="PANTHER" id="PTHR42879">
    <property type="entry name" value="3-OXOACYL-(ACYL-CARRIER-PROTEIN) REDUCTASE"/>
    <property type="match status" value="1"/>
</dbReference>
<dbReference type="NCBIfam" id="NF009466">
    <property type="entry name" value="PRK12826.1-2"/>
    <property type="match status" value="1"/>
</dbReference>
<sequence>MNTIDLKGRHGVVTGGAQGIGRAVTERLLRSGAAVAIWDRDLDLARRVAGELSGAGRAIAVAADVADWNSVAGAAEATLKEFGAIELLVCNAGIAGPNAPVADYPLADWQQVIDIDLTGVFHCCRAVVPAMQHQGYGRIVNVASVAGKEGNPNAAAYSAAKAGVIALTKSLGKELAGQDIAVNCITPAAAKTAIFEQMTQTHIDYMLSKIPRGRFVGVDEIAAMVAWLLSAENSFTTGAVFDLSGGRATY</sequence>
<dbReference type="InterPro" id="IPR002347">
    <property type="entry name" value="SDR_fam"/>
</dbReference>
<dbReference type="RefSeq" id="WP_379723051.1">
    <property type="nucleotide sequence ID" value="NZ_JBHRYJ010000001.1"/>
</dbReference>
<proteinExistence type="inferred from homology"/>
<dbReference type="PANTHER" id="PTHR42879:SF2">
    <property type="entry name" value="3-OXOACYL-[ACYL-CARRIER-PROTEIN] REDUCTASE FABG"/>
    <property type="match status" value="1"/>
</dbReference>
<dbReference type="PRINTS" id="PR00080">
    <property type="entry name" value="SDRFAMILY"/>
</dbReference>
<dbReference type="Proteomes" id="UP001595711">
    <property type="component" value="Unassembled WGS sequence"/>
</dbReference>
<dbReference type="NCBIfam" id="NF005559">
    <property type="entry name" value="PRK07231.1"/>
    <property type="match status" value="1"/>
</dbReference>
<dbReference type="Gene3D" id="3.40.50.720">
    <property type="entry name" value="NAD(P)-binding Rossmann-like Domain"/>
    <property type="match status" value="1"/>
</dbReference>
<dbReference type="PROSITE" id="PS00061">
    <property type="entry name" value="ADH_SHORT"/>
    <property type="match status" value="1"/>
</dbReference>
<comment type="similarity">
    <text evidence="1">Belongs to the short-chain dehydrogenases/reductases (SDR) family.</text>
</comment>
<evidence type="ECO:0000256" key="1">
    <source>
        <dbReference type="ARBA" id="ARBA00006484"/>
    </source>
</evidence>
<reference evidence="3" key="1">
    <citation type="journal article" date="2019" name="Int. J. Syst. Evol. Microbiol.">
        <title>The Global Catalogue of Microorganisms (GCM) 10K type strain sequencing project: providing services to taxonomists for standard genome sequencing and annotation.</title>
        <authorList>
            <consortium name="The Broad Institute Genomics Platform"/>
            <consortium name="The Broad Institute Genome Sequencing Center for Infectious Disease"/>
            <person name="Wu L."/>
            <person name="Ma J."/>
        </authorList>
    </citation>
    <scope>NUCLEOTIDE SEQUENCE [LARGE SCALE GENOMIC DNA]</scope>
    <source>
        <strain evidence="3">KCTC 42182</strain>
    </source>
</reference>
<name>A0ABV7VD80_9PROT</name>
<evidence type="ECO:0000313" key="3">
    <source>
        <dbReference type="Proteomes" id="UP001595711"/>
    </source>
</evidence>
<comment type="caution">
    <text evidence="2">The sequence shown here is derived from an EMBL/GenBank/DDBJ whole genome shotgun (WGS) entry which is preliminary data.</text>
</comment>
<dbReference type="SUPFAM" id="SSF51735">
    <property type="entry name" value="NAD(P)-binding Rossmann-fold domains"/>
    <property type="match status" value="1"/>
</dbReference>
<dbReference type="InterPro" id="IPR050259">
    <property type="entry name" value="SDR"/>
</dbReference>
<dbReference type="InterPro" id="IPR020904">
    <property type="entry name" value="Sc_DH/Rdtase_CS"/>
</dbReference>
<dbReference type="Pfam" id="PF13561">
    <property type="entry name" value="adh_short_C2"/>
    <property type="match status" value="1"/>
</dbReference>
<dbReference type="EMBL" id="JBHRYJ010000001">
    <property type="protein sequence ID" value="MFC3675109.1"/>
    <property type="molecule type" value="Genomic_DNA"/>
</dbReference>
<gene>
    <name evidence="2" type="ORF">ACFOOQ_06125</name>
</gene>